<proteinExistence type="inferred from homology"/>
<dbReference type="InterPro" id="IPR043129">
    <property type="entry name" value="ATPase_NBD"/>
</dbReference>
<evidence type="ECO:0000259" key="2">
    <source>
        <dbReference type="Pfam" id="PF02541"/>
    </source>
</evidence>
<sequence>MTYGIIDIGSNTIRMNIYHVEGKHFDLLMSKKEAAGLAAYIKKGKLTAAGVDVLADVLTSFTANLDLLHVDHYRAFATASLRNTKNSSEVIAEIKKRCHVDIDLLSGVAEARLSFHGAVGGLDYDDGMYIDSGGGSTEIVLYDQKTPAILKSLPIGSLNLFEDFVEEVIPTSSEIAAISDKVKQELKAAEDKKNLFRVENLVVTGGSMRAIRKLLVQMGKIDRDRYDFDPQDVQTLLTELSAMPAKQVIRLFLKCKADRVHTLFPGLLIIAGIAKYTKAQHIQVSKNGVREGYLMEKVIGE</sequence>
<dbReference type="InterPro" id="IPR050273">
    <property type="entry name" value="GppA/Ppx_hydrolase"/>
</dbReference>
<evidence type="ECO:0000313" key="4">
    <source>
        <dbReference type="Proteomes" id="UP000677218"/>
    </source>
</evidence>
<accession>A0A916QGF6</accession>
<dbReference type="RefSeq" id="WP_212780549.1">
    <property type="nucleotide sequence ID" value="NZ_BMAY01000004.1"/>
</dbReference>
<dbReference type="CDD" id="cd24052">
    <property type="entry name" value="ASKHA_NBD_HpPPX-GppA-like"/>
    <property type="match status" value="1"/>
</dbReference>
<dbReference type="Gene3D" id="3.30.420.40">
    <property type="match status" value="1"/>
</dbReference>
<protein>
    <submittedName>
        <fullName evidence="3">Exopolyphosphatase</fullName>
    </submittedName>
</protein>
<dbReference type="AlphaFoldDB" id="A0A916QGF6"/>
<evidence type="ECO:0000313" key="3">
    <source>
        <dbReference type="EMBL" id="GFZ26855.1"/>
    </source>
</evidence>
<reference evidence="3" key="1">
    <citation type="submission" date="2020-08" db="EMBL/GenBank/DDBJ databases">
        <title>Taxonomic study for Lactobacillus species isolated from hardwood bark.</title>
        <authorList>
            <person name="Tohno M."/>
            <person name="Tanizawa Y."/>
        </authorList>
    </citation>
    <scope>NUCLEOTIDE SEQUENCE</scope>
    <source>
        <strain evidence="3">B40</strain>
    </source>
</reference>
<dbReference type="Pfam" id="PF02541">
    <property type="entry name" value="Ppx-GppA"/>
    <property type="match status" value="1"/>
</dbReference>
<feature type="domain" description="Ppx/GppA phosphatase N-terminal" evidence="2">
    <location>
        <begin position="17"/>
        <end position="297"/>
    </location>
</feature>
<dbReference type="PANTHER" id="PTHR30005:SF0">
    <property type="entry name" value="RETROGRADE REGULATION PROTEIN 2"/>
    <property type="match status" value="1"/>
</dbReference>
<name>A0A916QGF6_9LACO</name>
<dbReference type="InterPro" id="IPR003695">
    <property type="entry name" value="Ppx_GppA_N"/>
</dbReference>
<organism evidence="3 4">
    <name type="scientific">Lactobacillus corticis</name>
    <dbReference type="NCBI Taxonomy" id="2201249"/>
    <lineage>
        <taxon>Bacteria</taxon>
        <taxon>Bacillati</taxon>
        <taxon>Bacillota</taxon>
        <taxon>Bacilli</taxon>
        <taxon>Lactobacillales</taxon>
        <taxon>Lactobacillaceae</taxon>
        <taxon>Lactobacillus</taxon>
    </lineage>
</organism>
<gene>
    <name evidence="3" type="primary">gppA</name>
    <name evidence="3" type="ORF">LCB40_07350</name>
</gene>
<dbReference type="EMBL" id="BMAY01000004">
    <property type="protein sequence ID" value="GFZ26855.1"/>
    <property type="molecule type" value="Genomic_DNA"/>
</dbReference>
<evidence type="ECO:0000256" key="1">
    <source>
        <dbReference type="ARBA" id="ARBA00007125"/>
    </source>
</evidence>
<dbReference type="PANTHER" id="PTHR30005">
    <property type="entry name" value="EXOPOLYPHOSPHATASE"/>
    <property type="match status" value="1"/>
</dbReference>
<dbReference type="Proteomes" id="UP000677218">
    <property type="component" value="Unassembled WGS sequence"/>
</dbReference>
<dbReference type="SUPFAM" id="SSF53067">
    <property type="entry name" value="Actin-like ATPase domain"/>
    <property type="match status" value="2"/>
</dbReference>
<dbReference type="GO" id="GO:0006357">
    <property type="term" value="P:regulation of transcription by RNA polymerase II"/>
    <property type="evidence" value="ECO:0007669"/>
    <property type="project" value="TreeGrafter"/>
</dbReference>
<dbReference type="Gene3D" id="3.30.420.150">
    <property type="entry name" value="Exopolyphosphatase. Domain 2"/>
    <property type="match status" value="1"/>
</dbReference>
<comment type="similarity">
    <text evidence="1">Belongs to the GppA/Ppx family.</text>
</comment>
<keyword evidence="4" id="KW-1185">Reference proteome</keyword>
<comment type="caution">
    <text evidence="3">The sequence shown here is derived from an EMBL/GenBank/DDBJ whole genome shotgun (WGS) entry which is preliminary data.</text>
</comment>